<dbReference type="PANTHER" id="PTHR44688:SF16">
    <property type="entry name" value="DNA-BINDING TRANSCRIPTIONAL ACTIVATOR DEVR_DOSR"/>
    <property type="match status" value="1"/>
</dbReference>
<dbReference type="PRINTS" id="PR00038">
    <property type="entry name" value="HTHLUXR"/>
</dbReference>
<dbReference type="PANTHER" id="PTHR44688">
    <property type="entry name" value="DNA-BINDING TRANSCRIPTIONAL ACTIVATOR DEVR_DOSR"/>
    <property type="match status" value="1"/>
</dbReference>
<proteinExistence type="predicted"/>
<dbReference type="RefSeq" id="WP_030256677.1">
    <property type="nucleotide sequence ID" value="NZ_JBHEZZ010000028.1"/>
</dbReference>
<dbReference type="EMBL" id="JBHEZZ010000028">
    <property type="protein sequence ID" value="MFC1406319.1"/>
    <property type="molecule type" value="Genomic_DNA"/>
</dbReference>
<dbReference type="PROSITE" id="PS50043">
    <property type="entry name" value="HTH_LUXR_2"/>
    <property type="match status" value="1"/>
</dbReference>
<gene>
    <name evidence="5" type="ORF">ACEZDJ_33990</name>
</gene>
<organism evidence="5 6">
    <name type="scientific">Streptacidiphilus cavernicola</name>
    <dbReference type="NCBI Taxonomy" id="3342716"/>
    <lineage>
        <taxon>Bacteria</taxon>
        <taxon>Bacillati</taxon>
        <taxon>Actinomycetota</taxon>
        <taxon>Actinomycetes</taxon>
        <taxon>Kitasatosporales</taxon>
        <taxon>Streptomycetaceae</taxon>
        <taxon>Streptacidiphilus</taxon>
    </lineage>
</organism>
<protein>
    <submittedName>
        <fullName evidence="5">LuxR C-terminal-related transcriptional regulator</fullName>
    </submittedName>
</protein>
<evidence type="ECO:0000256" key="1">
    <source>
        <dbReference type="ARBA" id="ARBA00023015"/>
    </source>
</evidence>
<keyword evidence="2" id="KW-0238">DNA-binding</keyword>
<dbReference type="SUPFAM" id="SSF52540">
    <property type="entry name" value="P-loop containing nucleoside triphosphate hydrolases"/>
    <property type="match status" value="1"/>
</dbReference>
<dbReference type="Proteomes" id="UP001592528">
    <property type="component" value="Unassembled WGS sequence"/>
</dbReference>
<keyword evidence="3" id="KW-0804">Transcription</keyword>
<evidence type="ECO:0000313" key="6">
    <source>
        <dbReference type="Proteomes" id="UP001592528"/>
    </source>
</evidence>
<comment type="caution">
    <text evidence="5">The sequence shown here is derived from an EMBL/GenBank/DDBJ whole genome shotgun (WGS) entry which is preliminary data.</text>
</comment>
<evidence type="ECO:0000256" key="2">
    <source>
        <dbReference type="ARBA" id="ARBA00023125"/>
    </source>
</evidence>
<accession>A0ABV6UXX8</accession>
<sequence>MVTPWPLIGRVRERGQLERALRPASAPGPAARGAPSSSGVLMVGEAGVGKTRLAAVALDGARERGLAVRWVSATSSARPLPLGAFAPLTGVLGSGSADVLAQAAAAVTAGVAPSRLVLGVDDVHLLDELSALLLHHLAVTGAVTVVATARSGRALPGPVTALWKDGLLDRLELQPLRADETRTLLEAALGGQVESTTAERLWQLTGGNALYLRHLVDEETAAGRLRDTLGVWRWNGSPRLSNSLVELIGSRIGALPGPEQTVLDLLALAEPLSPDLLDTLAAADGPAARPADSTAAGTVEAVEQRGLVRVDRHAQGLQVRLAHPLYGEGRRLEMGVLRARRLRGAVVRRLPRPEPAPLGVRTSAAPTVGDPGDPQLLRYAVLALESDLPPDPALLSAAAQAAVHLLDLRLAERLARAAEQAGGAFTAQLTLAYSLIWQGRGQEAETVLAAATDRAADSGELAAVTIPRAANLFWALCDADRAHLVLHGTGAADALGAPGTSITADTGAVAGLDSAMALFLGRPHQAVASGLPVLTLPGPDHQAVLLAAWGVVGGSGVLGLPVARAAAESGYAAASRIYDGSLLEICLAGAHQLALRLAGELEQMQEVASRQARTRPGPPGLSRRMGLSLSGFALLARGRVRSAARELREARSALADADIGGWEYMTLIALTTAVALSGDADAAAAALADLESHRHGVSRYLEPERLLAHAWTAACGGALSRAAALAEEAARTAALLGQPAQEVAAWQQLARLGSPAHALRAAPRLAELAGTVHGRAAPAAAAYAAARAASDGPALDTAAAAFADYGDLLSAADAAAQAAAAHHRAARHGSATMSASRSSAWRHACEDARTPAGAEATPLPLTGREREIALLIGRGLSNRQIADQLTLSVRTVEGHIYRACTRLGVGNRSDLAEVIGDR</sequence>
<keyword evidence="1" id="KW-0805">Transcription regulation</keyword>
<dbReference type="Gene3D" id="1.10.10.10">
    <property type="entry name" value="Winged helix-like DNA-binding domain superfamily/Winged helix DNA-binding domain"/>
    <property type="match status" value="1"/>
</dbReference>
<dbReference type="InterPro" id="IPR036388">
    <property type="entry name" value="WH-like_DNA-bd_sf"/>
</dbReference>
<name>A0ABV6UXX8_9ACTN</name>
<feature type="domain" description="HTH luxR-type" evidence="4">
    <location>
        <begin position="854"/>
        <end position="918"/>
    </location>
</feature>
<dbReference type="SMART" id="SM00421">
    <property type="entry name" value="HTH_LUXR"/>
    <property type="match status" value="1"/>
</dbReference>
<reference evidence="5 6" key="1">
    <citation type="submission" date="2024-09" db="EMBL/GenBank/DDBJ databases">
        <authorList>
            <person name="Lee S.D."/>
        </authorList>
    </citation>
    <scope>NUCLEOTIDE SEQUENCE [LARGE SCALE GENOMIC DNA]</scope>
    <source>
        <strain evidence="5 6">N1-5</strain>
    </source>
</reference>
<dbReference type="PROSITE" id="PS00622">
    <property type="entry name" value="HTH_LUXR_1"/>
    <property type="match status" value="1"/>
</dbReference>
<dbReference type="InterPro" id="IPR027417">
    <property type="entry name" value="P-loop_NTPase"/>
</dbReference>
<dbReference type="CDD" id="cd06170">
    <property type="entry name" value="LuxR_C_like"/>
    <property type="match status" value="1"/>
</dbReference>
<dbReference type="SUPFAM" id="SSF46894">
    <property type="entry name" value="C-terminal effector domain of the bipartite response regulators"/>
    <property type="match status" value="1"/>
</dbReference>
<keyword evidence="6" id="KW-1185">Reference proteome</keyword>
<evidence type="ECO:0000313" key="5">
    <source>
        <dbReference type="EMBL" id="MFC1406319.1"/>
    </source>
</evidence>
<dbReference type="Pfam" id="PF00196">
    <property type="entry name" value="GerE"/>
    <property type="match status" value="1"/>
</dbReference>
<evidence type="ECO:0000256" key="3">
    <source>
        <dbReference type="ARBA" id="ARBA00023163"/>
    </source>
</evidence>
<evidence type="ECO:0000259" key="4">
    <source>
        <dbReference type="PROSITE" id="PS50043"/>
    </source>
</evidence>
<dbReference type="InterPro" id="IPR016032">
    <property type="entry name" value="Sig_transdc_resp-reg_C-effctor"/>
</dbReference>
<dbReference type="InterPro" id="IPR000792">
    <property type="entry name" value="Tscrpt_reg_LuxR_C"/>
</dbReference>